<sequence>MEFDVQRSVLTPGDADYQTVSNLFLRKEKGHFPPLEIQSIEAVQNYSLQQRFKEKKDEYERAYGRVDVIKLWHGTKSSRVSSILQNNFDVSRYCGHRYGAGVSFTASPKYASHYCDKGTIGCILLCDVLVSNIVEVPENIGKDYVLEKPPFIPGVYPPLRYDTTAKNKKTMNVIVKFESNSYCPTHVVNFKRTRHARCNVGGSRKNTVKPKVRYPTYPYPVELNNPFLDN</sequence>
<dbReference type="SUPFAM" id="SSF56399">
    <property type="entry name" value="ADP-ribosylation"/>
    <property type="match status" value="1"/>
</dbReference>
<reference evidence="4 5" key="1">
    <citation type="submission" date="2025-04" db="UniProtKB">
        <authorList>
            <consortium name="RefSeq"/>
        </authorList>
    </citation>
    <scope>IDENTIFICATION</scope>
    <source>
        <tissue evidence="4 5">Whole organism</tissue>
    </source>
</reference>
<dbReference type="RefSeq" id="XP_052128572.1">
    <property type="nucleotide sequence ID" value="XM_052272612.1"/>
</dbReference>
<evidence type="ECO:0000313" key="3">
    <source>
        <dbReference type="Proteomes" id="UP000504606"/>
    </source>
</evidence>
<dbReference type="Pfam" id="PF00644">
    <property type="entry name" value="PARP"/>
    <property type="match status" value="1"/>
</dbReference>
<keyword evidence="1" id="KW-0520">NAD</keyword>
<dbReference type="GO" id="GO:0003950">
    <property type="term" value="F:NAD+ poly-ADP-ribosyltransferase activity"/>
    <property type="evidence" value="ECO:0007669"/>
    <property type="project" value="UniProtKB-UniRule"/>
</dbReference>
<dbReference type="InterPro" id="IPR012317">
    <property type="entry name" value="Poly(ADP-ribose)pol_cat_dom"/>
</dbReference>
<keyword evidence="1" id="KW-0328">Glycosyltransferase</keyword>
<gene>
    <name evidence="4 5" type="primary">LOC113202825</name>
</gene>
<dbReference type="InterPro" id="IPR051712">
    <property type="entry name" value="ARTD-AVP"/>
</dbReference>
<name>A0A6J1RXH6_FRAOC</name>
<dbReference type="OrthoDB" id="6133115at2759"/>
<feature type="domain" description="PARP catalytic" evidence="2">
    <location>
        <begin position="1"/>
        <end position="230"/>
    </location>
</feature>
<keyword evidence="3" id="KW-1185">Reference proteome</keyword>
<evidence type="ECO:0000259" key="2">
    <source>
        <dbReference type="PROSITE" id="PS51059"/>
    </source>
</evidence>
<dbReference type="Gene3D" id="3.90.228.10">
    <property type="match status" value="1"/>
</dbReference>
<dbReference type="PANTHER" id="PTHR45740">
    <property type="entry name" value="POLY [ADP-RIBOSE] POLYMERASE"/>
    <property type="match status" value="1"/>
</dbReference>
<dbReference type="EC" id="2.4.2.-" evidence="1"/>
<organism evidence="3 4">
    <name type="scientific">Frankliniella occidentalis</name>
    <name type="common">Western flower thrips</name>
    <name type="synonym">Euthrips occidentalis</name>
    <dbReference type="NCBI Taxonomy" id="133901"/>
    <lineage>
        <taxon>Eukaryota</taxon>
        <taxon>Metazoa</taxon>
        <taxon>Ecdysozoa</taxon>
        <taxon>Arthropoda</taxon>
        <taxon>Hexapoda</taxon>
        <taxon>Insecta</taxon>
        <taxon>Pterygota</taxon>
        <taxon>Neoptera</taxon>
        <taxon>Paraneoptera</taxon>
        <taxon>Thysanoptera</taxon>
        <taxon>Terebrantia</taxon>
        <taxon>Thripoidea</taxon>
        <taxon>Thripidae</taxon>
        <taxon>Frankliniella</taxon>
    </lineage>
</organism>
<dbReference type="GeneID" id="113202825"/>
<proteinExistence type="predicted"/>
<evidence type="ECO:0000313" key="5">
    <source>
        <dbReference type="RefSeq" id="XP_052128572.1"/>
    </source>
</evidence>
<dbReference type="AlphaFoldDB" id="A0A6J1RXH6"/>
<accession>A0A6J1RXH6</accession>
<keyword evidence="1" id="KW-0808">Transferase</keyword>
<dbReference type="PANTHER" id="PTHR45740:SF2">
    <property type="entry name" value="POLY [ADP-RIBOSE] POLYMERASE"/>
    <property type="match status" value="1"/>
</dbReference>
<dbReference type="Proteomes" id="UP000504606">
    <property type="component" value="Unplaced"/>
</dbReference>
<dbReference type="KEGG" id="foc:113202825"/>
<dbReference type="RefSeq" id="XP_026273038.1">
    <property type="nucleotide sequence ID" value="XM_026417253.1"/>
</dbReference>
<protein>
    <recommendedName>
        <fullName evidence="1">Poly [ADP-ribose] polymerase</fullName>
        <shortName evidence="1">PARP</shortName>
        <ecNumber evidence="1">2.4.2.-</ecNumber>
    </recommendedName>
</protein>
<dbReference type="PROSITE" id="PS51059">
    <property type="entry name" value="PARP_CATALYTIC"/>
    <property type="match status" value="1"/>
</dbReference>
<evidence type="ECO:0000256" key="1">
    <source>
        <dbReference type="RuleBase" id="RU362114"/>
    </source>
</evidence>
<dbReference type="GO" id="GO:0005634">
    <property type="term" value="C:nucleus"/>
    <property type="evidence" value="ECO:0007669"/>
    <property type="project" value="TreeGrafter"/>
</dbReference>
<evidence type="ECO:0000313" key="4">
    <source>
        <dbReference type="RefSeq" id="XP_026273038.1"/>
    </source>
</evidence>
<dbReference type="GO" id="GO:1990404">
    <property type="term" value="F:NAD+-protein mono-ADP-ribosyltransferase activity"/>
    <property type="evidence" value="ECO:0007669"/>
    <property type="project" value="TreeGrafter"/>
</dbReference>